<dbReference type="NCBIfam" id="TIGR01901">
    <property type="entry name" value="adhes_NPXG"/>
    <property type="match status" value="1"/>
</dbReference>
<dbReference type="Gene3D" id="3.90.550.10">
    <property type="entry name" value="Spore Coat Polysaccharide Biosynthesis Protein SpsA, Chain A"/>
    <property type="match status" value="1"/>
</dbReference>
<dbReference type="SMART" id="SM00912">
    <property type="entry name" value="Haemagg_act"/>
    <property type="match status" value="1"/>
</dbReference>
<dbReference type="InterPro" id="IPR029044">
    <property type="entry name" value="Nucleotide-diphossugar_trans"/>
</dbReference>
<dbReference type="InterPro" id="IPR024983">
    <property type="entry name" value="CHAT_dom"/>
</dbReference>
<name>A0A7C3PHU6_9CYAN</name>
<dbReference type="Pfam" id="PF12770">
    <property type="entry name" value="CHAT"/>
    <property type="match status" value="1"/>
</dbReference>
<dbReference type="PANTHER" id="PTHR22916">
    <property type="entry name" value="GLYCOSYLTRANSFERASE"/>
    <property type="match status" value="1"/>
</dbReference>
<sequence>MRPTVSLIITSYNCDRYLSAAIVSVLSQTYPDFELLIWDDGSTDQSLAIAQHYAQRDPRVRVVVAQHAGLATSLKGAIEQTTGKYLGWVDSDDLLAPEALEVTVNHLKTNPHTGMVYTEYWVMDENTQVTGYGSRCQIPYSPEKLLEKFMTFHFRLIRRSVYDQVGGINPSYSLAEDYDLCLRLSEVTEIDHLDRPLYYYRFHTNSVSTRNRRAQERQAARARAAAIQRRSQRVNVEPVSHGRSLATTGTGLMLVGLPFLAANQAIATPPPAFQLPPAGMGDRLNTSTQSRSHPIPDSIAQPESLPTQPNGFLVAQAITPAADGTNTQVIQTNNQFDITGGQLSKDGANLFHSFSKFGLDANQVANFIANPQIQNLLGRVTSGEASLIDGILKVTGGTPNLYLMNPAGIVFGSNARLDVPAAFAATTANGIGFGDQWFSAIGTNDYANLTGNPGSLAFSLTQPGSIINAGNLTTLPGYSVSLTGGTVINIGQINAPGGVVISAVPGSSVIRISQPGSPLTIEMQAPNTLPMPQPAKPLAELAVGQLGLTVIGDAVQTATGFVVNPGDVAVAGSQAQITGQTIRLEAQENLIVAEAQVRSLEDAFLTAKNTVLVRDSVANAVKVQADRNLTIQGNGAIDILALNHPITPFQSGSNLSLVSNGTISGDAHFWSGGNFSIQKLDGSAGTFVSLYDPIIRSTGDVTFGSYTGVALKVEAGGNITFNGDIEITGPDTTIPGSDPDAGILTTEPALILRAGTAVAAPEVIGTPPAGLTVTPTPSAPGNIVVNGNIDTSNFTQFTNEGEFSVPERIIGGPVILDAQGSITTGGINASANGTETSLPTRGGAVDLIARTGNIQTGTIDTTAIEGEGTATGGAVNLAAPNGTISVGAITTGATGVTNFGDITQVQAGEVDLQAGSGIVAQDINATAFANGQFYGSEVRGGDVSLLVQNGLLQVDRIITNADASGFSPSEASFAQAGAVTLTTQTVGSNIIFTSIDAAAFASNSSEGSPGEARAVGGNVQVLAQGTVRGTGFGSSEEFTIDAQAGALATTVDEQGGTVTLQHDGGPNNVPFELNNASVNGISNGVRTGTGTTPTILNSGSFPVLPNGGDAAGVPAPIRISSINTPPSLSAISNLPEVQVDQPTTFSFTDLAATANDVNLDVTQLQISAIAPGAILRINGSVATVGSVINPGDTLEFVPPPGFVGNLDAFSLSASDGVSSSTPTSIAQVIVEPPPEEIPEPPQADPTDPIVIGEPFALRNLDQAQQILQEIERATGVRPALIYVRFMPTRFATGLSFASQEAAFSEEFAQYLGEPNTNPRLLTNESRTDDGVEILVVTAKGTPVRRRLQGVTRQEMIAVAQELRSEVSDVRKTRTKSYQKSAQQLYQWLIAPIEATLQEREINNLVFVMDEQLRSLPVAALQNPQNEFLVQKYSIGLMPSLSLTDTRYVNLQNTKVLAMGTAEFADQRDLPAVPLELQTIQRLWKATVLPDDEFTLRNLKSARKQEPFGIVHLATHGEFRPKDASNSYVQFEDGQLRLDQLRELGLNDPPAQLLVLSACRTALGDRDAELGFAGMAIKAGSKSALGSLWYVSDIGTLALMSKFYESLRQVPIKSEALRQAQLAMLNGTVNVSSDRQLMGLASGALPLPPNLREQEVSDLSHPFYWSPFTMVGNPW</sequence>
<dbReference type="InterPro" id="IPR008638">
    <property type="entry name" value="FhaB/CdiA-like_TPS"/>
</dbReference>
<gene>
    <name evidence="2" type="ORF">ENR64_10560</name>
</gene>
<dbReference type="SUPFAM" id="SSF51126">
    <property type="entry name" value="Pectin lyase-like"/>
    <property type="match status" value="1"/>
</dbReference>
<protein>
    <submittedName>
        <fullName evidence="2">CHAT domain-containing protein</fullName>
    </submittedName>
</protein>
<feature type="domain" description="Filamentous haemagglutinin FhaB/tRNA nuclease CdiA-like TPS" evidence="1">
    <location>
        <begin position="322"/>
        <end position="434"/>
    </location>
</feature>
<dbReference type="Pfam" id="PF05860">
    <property type="entry name" value="TPS"/>
    <property type="match status" value="1"/>
</dbReference>
<dbReference type="EMBL" id="DSRU01000157">
    <property type="protein sequence ID" value="HFM98176.1"/>
    <property type="molecule type" value="Genomic_DNA"/>
</dbReference>
<dbReference type="InterPro" id="IPR011050">
    <property type="entry name" value="Pectin_lyase_fold/virulence"/>
</dbReference>
<dbReference type="PANTHER" id="PTHR22916:SF3">
    <property type="entry name" value="UDP-GLCNAC:BETAGAL BETA-1,3-N-ACETYLGLUCOSAMINYLTRANSFERASE-LIKE PROTEIN 1"/>
    <property type="match status" value="1"/>
</dbReference>
<dbReference type="Gene3D" id="2.160.20.10">
    <property type="entry name" value="Single-stranded right-handed beta-helix, Pectin lyase-like"/>
    <property type="match status" value="1"/>
</dbReference>
<reference evidence="2" key="1">
    <citation type="journal article" date="2020" name="mSystems">
        <title>Genome- and Community-Level Interaction Insights into Carbon Utilization and Element Cycling Functions of Hydrothermarchaeota in Hydrothermal Sediment.</title>
        <authorList>
            <person name="Zhou Z."/>
            <person name="Liu Y."/>
            <person name="Xu W."/>
            <person name="Pan J."/>
            <person name="Luo Z.H."/>
            <person name="Li M."/>
        </authorList>
    </citation>
    <scope>NUCLEOTIDE SEQUENCE [LARGE SCALE GENOMIC DNA]</scope>
    <source>
        <strain evidence="2">SpSt-418</strain>
    </source>
</reference>
<dbReference type="SUPFAM" id="SSF53448">
    <property type="entry name" value="Nucleotide-diphospho-sugar transferases"/>
    <property type="match status" value="1"/>
</dbReference>
<accession>A0A7C3PHU6</accession>
<dbReference type="Pfam" id="PF00535">
    <property type="entry name" value="Glycos_transf_2"/>
    <property type="match status" value="1"/>
</dbReference>
<organism evidence="2">
    <name type="scientific">Oscillatoriales cyanobacterium SpSt-418</name>
    <dbReference type="NCBI Taxonomy" id="2282169"/>
    <lineage>
        <taxon>Bacteria</taxon>
        <taxon>Bacillati</taxon>
        <taxon>Cyanobacteriota</taxon>
        <taxon>Cyanophyceae</taxon>
        <taxon>Oscillatoriophycideae</taxon>
        <taxon>Oscillatoriales</taxon>
    </lineage>
</organism>
<evidence type="ECO:0000259" key="1">
    <source>
        <dbReference type="SMART" id="SM00912"/>
    </source>
</evidence>
<proteinExistence type="predicted"/>
<dbReference type="InterPro" id="IPR012334">
    <property type="entry name" value="Pectin_lyas_fold"/>
</dbReference>
<dbReference type="InterPro" id="IPR001173">
    <property type="entry name" value="Glyco_trans_2-like"/>
</dbReference>
<evidence type="ECO:0000313" key="2">
    <source>
        <dbReference type="EMBL" id="HFM98176.1"/>
    </source>
</evidence>
<dbReference type="GO" id="GO:0016758">
    <property type="term" value="F:hexosyltransferase activity"/>
    <property type="evidence" value="ECO:0007669"/>
    <property type="project" value="UniProtKB-ARBA"/>
</dbReference>
<comment type="caution">
    <text evidence="2">The sequence shown here is derived from an EMBL/GenBank/DDBJ whole genome shotgun (WGS) entry which is preliminary data.</text>
</comment>